<proteinExistence type="predicted"/>
<organism evidence="1 2">
    <name type="scientific">Clonostachys rosea f. rosea IK726</name>
    <dbReference type="NCBI Taxonomy" id="1349383"/>
    <lineage>
        <taxon>Eukaryota</taxon>
        <taxon>Fungi</taxon>
        <taxon>Dikarya</taxon>
        <taxon>Ascomycota</taxon>
        <taxon>Pezizomycotina</taxon>
        <taxon>Sordariomycetes</taxon>
        <taxon>Hypocreomycetidae</taxon>
        <taxon>Hypocreales</taxon>
        <taxon>Bionectriaceae</taxon>
        <taxon>Clonostachys</taxon>
    </lineage>
</organism>
<reference evidence="1" key="2">
    <citation type="submission" date="2021-10" db="EMBL/GenBank/DDBJ databases">
        <authorList>
            <person name="Piombo E."/>
        </authorList>
    </citation>
    <scope>NUCLEOTIDE SEQUENCE</scope>
</reference>
<comment type="caution">
    <text evidence="1">The sequence shown here is derived from an EMBL/GenBank/DDBJ whole genome shotgun (WGS) entry which is preliminary data.</text>
</comment>
<keyword evidence="2" id="KW-1185">Reference proteome</keyword>
<evidence type="ECO:0000313" key="2">
    <source>
        <dbReference type="Proteomes" id="UP000836387"/>
    </source>
</evidence>
<gene>
    <name evidence="1" type="ORF">CRV2_00005999</name>
</gene>
<name>A0ACA9T9J8_BIOOC</name>
<evidence type="ECO:0000313" key="1">
    <source>
        <dbReference type="EMBL" id="CAG9937585.1"/>
    </source>
</evidence>
<sequence>MADNYIAEADINVGYVWDATPNPDHESDHDLRETPGQIGCYYCRIDSTVVPRGQTSDNSIVLPNISKAVGVCITREAWKAFVPAVEHRRGGCTFLGQSADPSYSVIRICELPLGRIGATGSDGVGKIINPVSGDIPPLPKPRIVVPFSGPLAASLGRNVYIIHDDGICKGLKTDS</sequence>
<protein>
    <submittedName>
        <fullName evidence="1">Uncharacterized protein</fullName>
    </submittedName>
</protein>
<dbReference type="Proteomes" id="UP000836387">
    <property type="component" value="Unassembled WGS sequence"/>
</dbReference>
<accession>A0ACA9T9J8</accession>
<reference evidence="1" key="1">
    <citation type="submission" date="2020-04" db="EMBL/GenBank/DDBJ databases">
        <authorList>
            <person name="Broberg M."/>
        </authorList>
    </citation>
    <scope>NUCLEOTIDE SEQUENCE</scope>
</reference>
<dbReference type="EMBL" id="CADEHS020000002">
    <property type="protein sequence ID" value="CAG9937585.1"/>
    <property type="molecule type" value="Genomic_DNA"/>
</dbReference>